<dbReference type="Pfam" id="PF13490">
    <property type="entry name" value="zf-HC2"/>
    <property type="match status" value="1"/>
</dbReference>
<dbReference type="Proteomes" id="UP000318878">
    <property type="component" value="Unassembled WGS sequence"/>
</dbReference>
<protein>
    <recommendedName>
        <fullName evidence="1">Putative zinc-finger domain-containing protein</fullName>
    </recommendedName>
</protein>
<organism evidence="2 3">
    <name type="scientific">Blastopirellula retiformator</name>
    <dbReference type="NCBI Taxonomy" id="2527970"/>
    <lineage>
        <taxon>Bacteria</taxon>
        <taxon>Pseudomonadati</taxon>
        <taxon>Planctomycetota</taxon>
        <taxon>Planctomycetia</taxon>
        <taxon>Pirellulales</taxon>
        <taxon>Pirellulaceae</taxon>
        <taxon>Blastopirellula</taxon>
    </lineage>
</organism>
<feature type="domain" description="Putative zinc-finger" evidence="1">
    <location>
        <begin position="42"/>
        <end position="75"/>
    </location>
</feature>
<evidence type="ECO:0000313" key="2">
    <source>
        <dbReference type="EMBL" id="TWT29487.1"/>
    </source>
</evidence>
<sequence>MLRRRRLAVQTVGSLCSVFLVIGLVLWLGPAQRLPVYATLTCSECRNQMHAYHSQALTVSQMRQMDAHFGHCPGCKRRYDDMVRQCDEKKECDKEKCDGVSGKCQADASCKVSRCRLWKCEAQTCKSTHSGRPDCSPRSEL</sequence>
<comment type="caution">
    <text evidence="2">The sequence shown here is derived from an EMBL/GenBank/DDBJ whole genome shotgun (WGS) entry which is preliminary data.</text>
</comment>
<dbReference type="AlphaFoldDB" id="A0A5C5UV15"/>
<evidence type="ECO:0000313" key="3">
    <source>
        <dbReference type="Proteomes" id="UP000318878"/>
    </source>
</evidence>
<name>A0A5C5UV15_9BACT</name>
<reference evidence="2 3" key="1">
    <citation type="submission" date="2019-02" db="EMBL/GenBank/DDBJ databases">
        <title>Deep-cultivation of Planctomycetes and their phenomic and genomic characterization uncovers novel biology.</title>
        <authorList>
            <person name="Wiegand S."/>
            <person name="Jogler M."/>
            <person name="Boedeker C."/>
            <person name="Pinto D."/>
            <person name="Vollmers J."/>
            <person name="Rivas-Marin E."/>
            <person name="Kohn T."/>
            <person name="Peeters S.H."/>
            <person name="Heuer A."/>
            <person name="Rast P."/>
            <person name="Oberbeckmann S."/>
            <person name="Bunk B."/>
            <person name="Jeske O."/>
            <person name="Meyerdierks A."/>
            <person name="Storesund J.E."/>
            <person name="Kallscheuer N."/>
            <person name="Luecker S."/>
            <person name="Lage O.M."/>
            <person name="Pohl T."/>
            <person name="Merkel B.J."/>
            <person name="Hornburger P."/>
            <person name="Mueller R.-W."/>
            <person name="Bruemmer F."/>
            <person name="Labrenz M."/>
            <person name="Spormann A.M."/>
            <person name="Op Den Camp H."/>
            <person name="Overmann J."/>
            <person name="Amann R."/>
            <person name="Jetten M.S.M."/>
            <person name="Mascher T."/>
            <person name="Medema M.H."/>
            <person name="Devos D.P."/>
            <person name="Kaster A.-K."/>
            <person name="Ovreas L."/>
            <person name="Rohde M."/>
            <person name="Galperin M.Y."/>
            <person name="Jogler C."/>
        </authorList>
    </citation>
    <scope>NUCLEOTIDE SEQUENCE [LARGE SCALE GENOMIC DNA]</scope>
    <source>
        <strain evidence="2 3">Enr8</strain>
    </source>
</reference>
<dbReference type="InterPro" id="IPR027383">
    <property type="entry name" value="Znf_put"/>
</dbReference>
<accession>A0A5C5UV15</accession>
<gene>
    <name evidence="2" type="ORF">Enr8_50030</name>
</gene>
<dbReference type="EMBL" id="SJPF01000008">
    <property type="protein sequence ID" value="TWT29487.1"/>
    <property type="molecule type" value="Genomic_DNA"/>
</dbReference>
<dbReference type="RefSeq" id="WP_186767869.1">
    <property type="nucleotide sequence ID" value="NZ_SJPF01000008.1"/>
</dbReference>
<proteinExistence type="predicted"/>
<evidence type="ECO:0000259" key="1">
    <source>
        <dbReference type="Pfam" id="PF13490"/>
    </source>
</evidence>
<keyword evidence="3" id="KW-1185">Reference proteome</keyword>